<sequence length="345" mass="36598">MISTRSTIVGTDAVADAARAVPHEIYLGPDGEAVKPVISRSSTWQDLRSLDLRPRMRVLQVGTGSGYPAALMAHIVGPGGHVLTIDPDEALTSRAGDLFAAHGHRAIAATGNGLAGHPGRAPYDRIVVAGTPAAIPAAWIDQLAPGGVLVTGCSVSDLPGAYAVAHIVKTPADDLHVTVHAGRYPFMQSPVVPSHVTVVTATDQPGYYLASASDDHQTTTAFLTLLRAGTAGPWPGPPGEFLDFKHWLLARQPRGLFTAVTERGEGVGIGDRAPSNFGLAARSDGPPEAVMITPTHLVTHPQESPTWARFLDLMDEWRAEASRTTHELDAVIWRDGDSYHVRLND</sequence>
<comment type="similarity">
    <text evidence="2">Belongs to the methyltransferase superfamily. L-isoaspartyl/D-aspartyl protein methyltransferase family.</text>
</comment>
<evidence type="ECO:0000256" key="5">
    <source>
        <dbReference type="ARBA" id="ARBA00022490"/>
    </source>
</evidence>
<evidence type="ECO:0000256" key="9">
    <source>
        <dbReference type="ARBA" id="ARBA00030757"/>
    </source>
</evidence>
<evidence type="ECO:0000313" key="12">
    <source>
        <dbReference type="EMBL" id="MFD2024024.1"/>
    </source>
</evidence>
<gene>
    <name evidence="12" type="ORF">ACFSL2_00715</name>
</gene>
<keyword evidence="13" id="KW-1185">Reference proteome</keyword>
<proteinExistence type="inferred from homology"/>
<comment type="subcellular location">
    <subcellularLocation>
        <location evidence="1">Cytoplasm</location>
    </subcellularLocation>
</comment>
<name>A0ABW4V2K0_9MICO</name>
<dbReference type="SUPFAM" id="SSF53335">
    <property type="entry name" value="S-adenosyl-L-methionine-dependent methyltransferases"/>
    <property type="match status" value="1"/>
</dbReference>
<reference evidence="13" key="1">
    <citation type="journal article" date="2019" name="Int. J. Syst. Evol. Microbiol.">
        <title>The Global Catalogue of Microorganisms (GCM) 10K type strain sequencing project: providing services to taxonomists for standard genome sequencing and annotation.</title>
        <authorList>
            <consortium name="The Broad Institute Genomics Platform"/>
            <consortium name="The Broad Institute Genome Sequencing Center for Infectious Disease"/>
            <person name="Wu L."/>
            <person name="Ma J."/>
        </authorList>
    </citation>
    <scope>NUCLEOTIDE SEQUENCE [LARGE SCALE GENOMIC DNA]</scope>
    <source>
        <strain evidence="13">CCM 7043</strain>
    </source>
</reference>
<accession>A0ABW4V2K0</accession>
<evidence type="ECO:0000256" key="10">
    <source>
        <dbReference type="ARBA" id="ARBA00031323"/>
    </source>
</evidence>
<evidence type="ECO:0000256" key="8">
    <source>
        <dbReference type="ARBA" id="ARBA00022691"/>
    </source>
</evidence>
<evidence type="ECO:0000256" key="3">
    <source>
        <dbReference type="ARBA" id="ARBA00011890"/>
    </source>
</evidence>
<keyword evidence="6" id="KW-0489">Methyltransferase</keyword>
<evidence type="ECO:0000256" key="6">
    <source>
        <dbReference type="ARBA" id="ARBA00022603"/>
    </source>
</evidence>
<dbReference type="InterPro" id="IPR000682">
    <property type="entry name" value="PCMT"/>
</dbReference>
<comment type="caution">
    <text evidence="12">The sequence shown here is derived from an EMBL/GenBank/DDBJ whole genome shotgun (WGS) entry which is preliminary data.</text>
</comment>
<keyword evidence="8" id="KW-0949">S-adenosyl-L-methionine</keyword>
<evidence type="ECO:0000313" key="13">
    <source>
        <dbReference type="Proteomes" id="UP001597338"/>
    </source>
</evidence>
<keyword evidence="7" id="KW-0808">Transferase</keyword>
<evidence type="ECO:0000256" key="2">
    <source>
        <dbReference type="ARBA" id="ARBA00005369"/>
    </source>
</evidence>
<evidence type="ECO:0000256" key="1">
    <source>
        <dbReference type="ARBA" id="ARBA00004496"/>
    </source>
</evidence>
<evidence type="ECO:0000256" key="4">
    <source>
        <dbReference type="ARBA" id="ARBA00013346"/>
    </source>
</evidence>
<keyword evidence="5" id="KW-0963">Cytoplasm</keyword>
<evidence type="ECO:0000256" key="11">
    <source>
        <dbReference type="ARBA" id="ARBA00031350"/>
    </source>
</evidence>
<dbReference type="Proteomes" id="UP001597338">
    <property type="component" value="Unassembled WGS sequence"/>
</dbReference>
<dbReference type="CDD" id="cd02440">
    <property type="entry name" value="AdoMet_MTases"/>
    <property type="match status" value="1"/>
</dbReference>
<dbReference type="PANTHER" id="PTHR11579:SF0">
    <property type="entry name" value="PROTEIN-L-ISOASPARTATE(D-ASPARTATE) O-METHYLTRANSFERASE"/>
    <property type="match status" value="1"/>
</dbReference>
<protein>
    <recommendedName>
        <fullName evidence="4">Protein-L-isoaspartate O-methyltransferase</fullName>
        <ecNumber evidence="3">2.1.1.77</ecNumber>
    </recommendedName>
    <alternativeName>
        <fullName evidence="11">L-isoaspartyl protein carboxyl methyltransferase</fullName>
    </alternativeName>
    <alternativeName>
        <fullName evidence="9">Protein L-isoaspartyl methyltransferase</fullName>
    </alternativeName>
    <alternativeName>
        <fullName evidence="10">Protein-beta-aspartate methyltransferase</fullName>
    </alternativeName>
</protein>
<dbReference type="RefSeq" id="WP_377179130.1">
    <property type="nucleotide sequence ID" value="NZ_JBHUHF010000001.1"/>
</dbReference>
<dbReference type="InterPro" id="IPR029063">
    <property type="entry name" value="SAM-dependent_MTases_sf"/>
</dbReference>
<organism evidence="12 13">
    <name type="scientific">Promicromonospora aerolata</name>
    <dbReference type="NCBI Taxonomy" id="195749"/>
    <lineage>
        <taxon>Bacteria</taxon>
        <taxon>Bacillati</taxon>
        <taxon>Actinomycetota</taxon>
        <taxon>Actinomycetes</taxon>
        <taxon>Micrococcales</taxon>
        <taxon>Promicromonosporaceae</taxon>
        <taxon>Promicromonospora</taxon>
    </lineage>
</organism>
<dbReference type="PANTHER" id="PTHR11579">
    <property type="entry name" value="PROTEIN-L-ISOASPARTATE O-METHYLTRANSFERASE"/>
    <property type="match status" value="1"/>
</dbReference>
<dbReference type="EC" id="2.1.1.77" evidence="3"/>
<dbReference type="Gene3D" id="3.40.50.150">
    <property type="entry name" value="Vaccinia Virus protein VP39"/>
    <property type="match status" value="1"/>
</dbReference>
<dbReference type="EMBL" id="JBHUHF010000001">
    <property type="protein sequence ID" value="MFD2024024.1"/>
    <property type="molecule type" value="Genomic_DNA"/>
</dbReference>
<dbReference type="Pfam" id="PF01135">
    <property type="entry name" value="PCMT"/>
    <property type="match status" value="1"/>
</dbReference>
<evidence type="ECO:0000256" key="7">
    <source>
        <dbReference type="ARBA" id="ARBA00022679"/>
    </source>
</evidence>